<evidence type="ECO:0000313" key="1">
    <source>
        <dbReference type="EMBL" id="MBC1487114.1"/>
    </source>
</evidence>
<dbReference type="RefSeq" id="WP_185384069.1">
    <property type="nucleotide sequence ID" value="NZ_CP124262.1"/>
</dbReference>
<dbReference type="AlphaFoldDB" id="A0A7X1C7D4"/>
<dbReference type="EMBL" id="JAARRG010000011">
    <property type="protein sequence ID" value="MBC1487114.1"/>
    <property type="molecule type" value="Genomic_DNA"/>
</dbReference>
<dbReference type="InterPro" id="IPR035218">
    <property type="entry name" value="DUF5327"/>
</dbReference>
<comment type="caution">
    <text evidence="1">The sequence shown here is derived from an EMBL/GenBank/DDBJ whole genome shotgun (WGS) entry which is preliminary data.</text>
</comment>
<accession>A0A7X1C7D4</accession>
<gene>
    <name evidence="1" type="ORF">HB897_12825</name>
</gene>
<organism evidence="1 2">
    <name type="scientific">Listeria seeligeri</name>
    <dbReference type="NCBI Taxonomy" id="1640"/>
    <lineage>
        <taxon>Bacteria</taxon>
        <taxon>Bacillati</taxon>
        <taxon>Bacillota</taxon>
        <taxon>Bacilli</taxon>
        <taxon>Bacillales</taxon>
        <taxon>Listeriaceae</taxon>
        <taxon>Listeria</taxon>
    </lineage>
</organism>
<proteinExistence type="predicted"/>
<evidence type="ECO:0000313" key="2">
    <source>
        <dbReference type="Proteomes" id="UP000523362"/>
    </source>
</evidence>
<dbReference type="Proteomes" id="UP000523362">
    <property type="component" value="Unassembled WGS sequence"/>
</dbReference>
<reference evidence="1 2" key="1">
    <citation type="submission" date="2020-03" db="EMBL/GenBank/DDBJ databases">
        <title>Soil Listeria distribution.</title>
        <authorList>
            <person name="Liao J."/>
            <person name="Wiedmann M."/>
        </authorList>
    </citation>
    <scope>NUCLEOTIDE SEQUENCE [LARGE SCALE GENOMIC DNA]</scope>
    <source>
        <strain evidence="1 2">FSL L7-1560</strain>
    </source>
</reference>
<dbReference type="Pfam" id="PF17261">
    <property type="entry name" value="DUF5327"/>
    <property type="match status" value="1"/>
</dbReference>
<sequence>MIISDAKIFEQMEIELAKARAATSKASQDKHLHGLMLLVQLAKTGDETGLEVEPSAIPKSEPAQIVNMDGKKIELEDGANGDSLLDF</sequence>
<protein>
    <submittedName>
        <fullName evidence="1">YwdI family protein</fullName>
    </submittedName>
</protein>
<name>A0A7X1C7D4_LISSE</name>